<comment type="caution">
    <text evidence="1">The sequence shown here is derived from an EMBL/GenBank/DDBJ whole genome shotgun (WGS) entry which is preliminary data.</text>
</comment>
<proteinExistence type="predicted"/>
<dbReference type="Proteomes" id="UP001165302">
    <property type="component" value="Unassembled WGS sequence"/>
</dbReference>
<keyword evidence="2" id="KW-1185">Reference proteome</keyword>
<reference evidence="1" key="1">
    <citation type="submission" date="2020-10" db="EMBL/GenBank/DDBJ databases">
        <authorList>
            <person name="Lu T."/>
            <person name="Wang Q."/>
            <person name="Han X."/>
        </authorList>
    </citation>
    <scope>NUCLEOTIDE SEQUENCE</scope>
    <source>
        <strain evidence="1">WQ 366</strain>
    </source>
</reference>
<organism evidence="1 2">
    <name type="scientific">Sphingobacterium bovistauri</name>
    <dbReference type="NCBI Taxonomy" id="2781959"/>
    <lineage>
        <taxon>Bacteria</taxon>
        <taxon>Pseudomonadati</taxon>
        <taxon>Bacteroidota</taxon>
        <taxon>Sphingobacteriia</taxon>
        <taxon>Sphingobacteriales</taxon>
        <taxon>Sphingobacteriaceae</taxon>
        <taxon>Sphingobacterium</taxon>
    </lineage>
</organism>
<dbReference type="RefSeq" id="WP_225551460.1">
    <property type="nucleotide sequence ID" value="NZ_JADEYP010000003.1"/>
</dbReference>
<protein>
    <submittedName>
        <fullName evidence="1">PqqD family protein</fullName>
    </submittedName>
</protein>
<accession>A0ABS7Z2C5</accession>
<dbReference type="EMBL" id="JADEYP010000003">
    <property type="protein sequence ID" value="MCA5004128.1"/>
    <property type="molecule type" value="Genomic_DNA"/>
</dbReference>
<gene>
    <name evidence="1" type="ORF">IPZ78_03040</name>
</gene>
<evidence type="ECO:0000313" key="2">
    <source>
        <dbReference type="Proteomes" id="UP001165302"/>
    </source>
</evidence>
<dbReference type="InterPro" id="IPR041881">
    <property type="entry name" value="PqqD_sf"/>
</dbReference>
<evidence type="ECO:0000313" key="1">
    <source>
        <dbReference type="EMBL" id="MCA5004128.1"/>
    </source>
</evidence>
<dbReference type="InterPro" id="IPR008792">
    <property type="entry name" value="PQQD"/>
</dbReference>
<dbReference type="Pfam" id="PF05402">
    <property type="entry name" value="PqqD"/>
    <property type="match status" value="1"/>
</dbReference>
<name>A0ABS7Z2C5_9SPHI</name>
<dbReference type="Gene3D" id="1.10.10.1150">
    <property type="entry name" value="Coenzyme PQQ synthesis protein D (PqqD)"/>
    <property type="match status" value="1"/>
</dbReference>
<sequence>MKLKEGLIVRKVGEDYVIVAPEQGMVDLSKVYSLNETAAWLWEALDGKDFQLNDMVELVRSQYDVNELTDIQLISDMEELVLFFRQNDLLES</sequence>